<dbReference type="AlphaFoldDB" id="A0A3M0FWL9"/>
<sequence>MTYVNEPKWNIISLLFVVAASTMLVVNGDFSNGRGMALLVIAWIPLIVGVITLAIYGISRLLFKKYNWIITLLGILFLLNASIQFYLK</sequence>
<keyword evidence="3" id="KW-1185">Reference proteome</keyword>
<feature type="transmembrane region" description="Helical" evidence="1">
    <location>
        <begin position="68"/>
        <end position="87"/>
    </location>
</feature>
<proteinExistence type="predicted"/>
<feature type="transmembrane region" description="Helical" evidence="1">
    <location>
        <begin position="36"/>
        <end position="56"/>
    </location>
</feature>
<reference evidence="2 3" key="1">
    <citation type="submission" date="2018-10" db="EMBL/GenBank/DDBJ databases">
        <title>Dokdonia luteus sp. nov., isolated from sea water.</title>
        <authorList>
            <person name="Zhou L.Y."/>
            <person name="Du Z.J."/>
        </authorList>
    </citation>
    <scope>NUCLEOTIDE SEQUENCE [LARGE SCALE GENOMIC DNA]</scope>
    <source>
        <strain evidence="2 3">SH27</strain>
    </source>
</reference>
<comment type="caution">
    <text evidence="2">The sequence shown here is derived from an EMBL/GenBank/DDBJ whole genome shotgun (WGS) entry which is preliminary data.</text>
</comment>
<dbReference type="OrthoDB" id="1442487at2"/>
<dbReference type="RefSeq" id="WP_121918063.1">
    <property type="nucleotide sequence ID" value="NZ_REFV01000013.1"/>
</dbReference>
<organism evidence="2 3">
    <name type="scientific">Dokdonia sinensis</name>
    <dbReference type="NCBI Taxonomy" id="2479847"/>
    <lineage>
        <taxon>Bacteria</taxon>
        <taxon>Pseudomonadati</taxon>
        <taxon>Bacteroidota</taxon>
        <taxon>Flavobacteriia</taxon>
        <taxon>Flavobacteriales</taxon>
        <taxon>Flavobacteriaceae</taxon>
        <taxon>Dokdonia</taxon>
    </lineage>
</organism>
<name>A0A3M0FWL9_9FLAO</name>
<keyword evidence="1" id="KW-0812">Transmembrane</keyword>
<dbReference type="Proteomes" id="UP000281985">
    <property type="component" value="Unassembled WGS sequence"/>
</dbReference>
<keyword evidence="1" id="KW-0472">Membrane</keyword>
<keyword evidence="1" id="KW-1133">Transmembrane helix</keyword>
<dbReference type="EMBL" id="REFV01000013">
    <property type="protein sequence ID" value="RMB56905.1"/>
    <property type="molecule type" value="Genomic_DNA"/>
</dbReference>
<gene>
    <name evidence="2" type="ORF">EAX61_12625</name>
</gene>
<evidence type="ECO:0000256" key="1">
    <source>
        <dbReference type="SAM" id="Phobius"/>
    </source>
</evidence>
<protein>
    <submittedName>
        <fullName evidence="2">Uncharacterized protein</fullName>
    </submittedName>
</protein>
<evidence type="ECO:0000313" key="2">
    <source>
        <dbReference type="EMBL" id="RMB56905.1"/>
    </source>
</evidence>
<accession>A0A3M0FWL9</accession>
<feature type="transmembrane region" description="Helical" evidence="1">
    <location>
        <begin position="12"/>
        <end position="30"/>
    </location>
</feature>
<evidence type="ECO:0000313" key="3">
    <source>
        <dbReference type="Proteomes" id="UP000281985"/>
    </source>
</evidence>